<dbReference type="WBParaSite" id="EVEC_0001132601-mRNA-1">
    <property type="protein sequence ID" value="EVEC_0001132601-mRNA-1"/>
    <property type="gene ID" value="EVEC_0001132601"/>
</dbReference>
<evidence type="ECO:0000313" key="6">
    <source>
        <dbReference type="WBParaSite" id="EVEC_0001132601-mRNA-1"/>
    </source>
</evidence>
<dbReference type="Pfam" id="PF00130">
    <property type="entry name" value="C1_1"/>
    <property type="match status" value="1"/>
</dbReference>
<accession>A0A0N4VKD8</accession>
<dbReference type="InterPro" id="IPR002219">
    <property type="entry name" value="PKC_DAG/PE"/>
</dbReference>
<feature type="domain" description="Phorbol-ester/DAG-type" evidence="3">
    <location>
        <begin position="35"/>
        <end position="66"/>
    </location>
</feature>
<proteinExistence type="predicted"/>
<dbReference type="STRING" id="51028.A0A0N4VKD8"/>
<evidence type="ECO:0000256" key="1">
    <source>
        <dbReference type="ARBA" id="ARBA00022723"/>
    </source>
</evidence>
<organism evidence="6">
    <name type="scientific">Enterobius vermicularis</name>
    <name type="common">Human pinworm</name>
    <dbReference type="NCBI Taxonomy" id="51028"/>
    <lineage>
        <taxon>Eukaryota</taxon>
        <taxon>Metazoa</taxon>
        <taxon>Ecdysozoa</taxon>
        <taxon>Nematoda</taxon>
        <taxon>Chromadorea</taxon>
        <taxon>Rhabditida</taxon>
        <taxon>Spirurina</taxon>
        <taxon>Oxyuridomorpha</taxon>
        <taxon>Oxyuroidea</taxon>
        <taxon>Oxyuridae</taxon>
        <taxon>Enterobius</taxon>
    </lineage>
</organism>
<evidence type="ECO:0000256" key="2">
    <source>
        <dbReference type="ARBA" id="ARBA00022833"/>
    </source>
</evidence>
<evidence type="ECO:0000313" key="4">
    <source>
        <dbReference type="EMBL" id="VDD95883.1"/>
    </source>
</evidence>
<dbReference type="GO" id="GO:0016020">
    <property type="term" value="C:membrane"/>
    <property type="evidence" value="ECO:0007669"/>
    <property type="project" value="UniProtKB-SubCell"/>
</dbReference>
<dbReference type="Gene3D" id="3.30.60.20">
    <property type="match status" value="1"/>
</dbReference>
<dbReference type="AlphaFoldDB" id="A0A0N4VKD8"/>
<dbReference type="GO" id="GO:0007200">
    <property type="term" value="P:phospholipase C-activating G protein-coupled receptor signaling pathway"/>
    <property type="evidence" value="ECO:0007669"/>
    <property type="project" value="TreeGrafter"/>
</dbReference>
<dbReference type="PANTHER" id="PTHR22968:SF24">
    <property type="entry name" value="SERINE_THREONINE-PROTEIN KINASE"/>
    <property type="match status" value="1"/>
</dbReference>
<dbReference type="GO" id="GO:0004674">
    <property type="term" value="F:protein serine/threonine kinase activity"/>
    <property type="evidence" value="ECO:0007669"/>
    <property type="project" value="UniProtKB-KW"/>
</dbReference>
<dbReference type="PANTHER" id="PTHR22968">
    <property type="entry name" value="PROTEIN KINASE C, MU"/>
    <property type="match status" value="1"/>
</dbReference>
<keyword evidence="5" id="KW-1185">Reference proteome</keyword>
<reference evidence="4 5" key="2">
    <citation type="submission" date="2018-10" db="EMBL/GenBank/DDBJ databases">
        <authorList>
            <consortium name="Pathogen Informatics"/>
        </authorList>
    </citation>
    <scope>NUCLEOTIDE SEQUENCE [LARGE SCALE GENOMIC DNA]</scope>
</reference>
<dbReference type="OrthoDB" id="5815605at2759"/>
<gene>
    <name evidence="4" type="ORF">EVEC_LOCUS10634</name>
</gene>
<dbReference type="EMBL" id="UXUI01011023">
    <property type="protein sequence ID" value="VDD95883.1"/>
    <property type="molecule type" value="Genomic_DNA"/>
</dbReference>
<name>A0A0N4VKD8_ENTVE</name>
<protein>
    <submittedName>
        <fullName evidence="6">Phorbol-ester/DAG-type domain-containing protein</fullName>
    </submittedName>
</protein>
<reference evidence="6" key="1">
    <citation type="submission" date="2017-02" db="UniProtKB">
        <authorList>
            <consortium name="WormBaseParasite"/>
        </authorList>
    </citation>
    <scope>IDENTIFICATION</scope>
</reference>
<keyword evidence="2" id="KW-0862">Zinc</keyword>
<dbReference type="SUPFAM" id="SSF57889">
    <property type="entry name" value="Cysteine-rich domain"/>
    <property type="match status" value="1"/>
</dbReference>
<evidence type="ECO:0000313" key="5">
    <source>
        <dbReference type="Proteomes" id="UP000274131"/>
    </source>
</evidence>
<dbReference type="GO" id="GO:0008270">
    <property type="term" value="F:zinc ion binding"/>
    <property type="evidence" value="ECO:0007669"/>
    <property type="project" value="UniProtKB-KW"/>
</dbReference>
<evidence type="ECO:0000259" key="3">
    <source>
        <dbReference type="PROSITE" id="PS50081"/>
    </source>
</evidence>
<dbReference type="InterPro" id="IPR046349">
    <property type="entry name" value="C1-like_sf"/>
</dbReference>
<dbReference type="GO" id="GO:0005829">
    <property type="term" value="C:cytosol"/>
    <property type="evidence" value="ECO:0007669"/>
    <property type="project" value="TreeGrafter"/>
</dbReference>
<keyword evidence="1" id="KW-0479">Metal-binding</keyword>
<dbReference type="PROSITE" id="PS50081">
    <property type="entry name" value="ZF_DAG_PE_2"/>
    <property type="match status" value="1"/>
</dbReference>
<dbReference type="Proteomes" id="UP000274131">
    <property type="component" value="Unassembled WGS sequence"/>
</dbReference>
<dbReference type="GO" id="GO:0035556">
    <property type="term" value="P:intracellular signal transduction"/>
    <property type="evidence" value="ECO:0007669"/>
    <property type="project" value="TreeGrafter"/>
</dbReference>
<sequence>MPRKDRSCSWSGRPLWMEVADASRVKVTDLTFKVPHTFEVHSYKRFTVCQICKKLLKGFIRQGMQCRGNQFRHLYFLYLLACLSQV</sequence>